<dbReference type="InterPro" id="IPR035427">
    <property type="entry name" value="Tim10-like_dom_sf"/>
</dbReference>
<keyword evidence="5" id="KW-0811">Translocation</keyword>
<reference evidence="7" key="1">
    <citation type="journal article" date="2020" name="Fungal Divers.">
        <title>Resolving the Mortierellaceae phylogeny through synthesis of multi-gene phylogenetics and phylogenomics.</title>
        <authorList>
            <person name="Vandepol N."/>
            <person name="Liber J."/>
            <person name="Desiro A."/>
            <person name="Na H."/>
            <person name="Kennedy M."/>
            <person name="Barry K."/>
            <person name="Grigoriev I.V."/>
            <person name="Miller A.N."/>
            <person name="O'Donnell K."/>
            <person name="Stajich J.E."/>
            <person name="Bonito G."/>
        </authorList>
    </citation>
    <scope>NUCLEOTIDE SEQUENCE</scope>
    <source>
        <strain evidence="7">KOD1015</strain>
    </source>
</reference>
<dbReference type="AlphaFoldDB" id="A0A9P6FYW7"/>
<evidence type="ECO:0000259" key="6">
    <source>
        <dbReference type="Pfam" id="PF02953"/>
    </source>
</evidence>
<keyword evidence="3" id="KW-0496">Mitochondrion</keyword>
<dbReference type="InterPro" id="IPR004217">
    <property type="entry name" value="Tim10-like"/>
</dbReference>
<protein>
    <submittedName>
        <fullName evidence="7">Mitochondrial import inner membrane translocase subunit tim8</fullName>
    </submittedName>
</protein>
<keyword evidence="8" id="KW-1185">Reference proteome</keyword>
<evidence type="ECO:0000256" key="5">
    <source>
        <dbReference type="ARBA" id="ARBA00023010"/>
    </source>
</evidence>
<dbReference type="Proteomes" id="UP000780801">
    <property type="component" value="Unassembled WGS sequence"/>
</dbReference>
<evidence type="ECO:0000313" key="8">
    <source>
        <dbReference type="Proteomes" id="UP000780801"/>
    </source>
</evidence>
<dbReference type="Pfam" id="PF02953">
    <property type="entry name" value="zf-Tim10_DDP"/>
    <property type="match status" value="1"/>
</dbReference>
<keyword evidence="4" id="KW-0813">Transport</keyword>
<evidence type="ECO:0000256" key="1">
    <source>
        <dbReference type="ARBA" id="ARBA00004637"/>
    </source>
</evidence>
<dbReference type="Gene3D" id="1.10.287.810">
    <property type="entry name" value="Mitochondrial import inner membrane translocase subunit tim13 like domains"/>
    <property type="match status" value="1"/>
</dbReference>
<comment type="subcellular location">
    <subcellularLocation>
        <location evidence="1">Mitochondrion inner membrane</location>
        <topology evidence="1">Peripheral membrane protein</topology>
    </subcellularLocation>
</comment>
<keyword evidence="3" id="KW-0999">Mitochondrion inner membrane</keyword>
<dbReference type="InterPro" id="IPR036397">
    <property type="entry name" value="RNaseH_sf"/>
</dbReference>
<gene>
    <name evidence="7" type="primary">TIM8</name>
    <name evidence="7" type="ORF">BGW38_007931</name>
</gene>
<dbReference type="InterPro" id="IPR012337">
    <property type="entry name" value="RNaseH-like_sf"/>
</dbReference>
<dbReference type="GO" id="GO:0015031">
    <property type="term" value="P:protein transport"/>
    <property type="evidence" value="ECO:0007669"/>
    <property type="project" value="UniProtKB-KW"/>
</dbReference>
<dbReference type="SUPFAM" id="SSF144122">
    <property type="entry name" value="Tim10-like"/>
    <property type="match status" value="1"/>
</dbReference>
<evidence type="ECO:0000256" key="3">
    <source>
        <dbReference type="ARBA" id="ARBA00022792"/>
    </source>
</evidence>
<evidence type="ECO:0000256" key="2">
    <source>
        <dbReference type="ARBA" id="ARBA00006720"/>
    </source>
</evidence>
<evidence type="ECO:0000256" key="4">
    <source>
        <dbReference type="ARBA" id="ARBA00022927"/>
    </source>
</evidence>
<dbReference type="GO" id="GO:0005743">
    <property type="term" value="C:mitochondrial inner membrane"/>
    <property type="evidence" value="ECO:0007669"/>
    <property type="project" value="UniProtKB-SubCell"/>
</dbReference>
<organism evidence="7 8">
    <name type="scientific">Lunasporangiospora selenospora</name>
    <dbReference type="NCBI Taxonomy" id="979761"/>
    <lineage>
        <taxon>Eukaryota</taxon>
        <taxon>Fungi</taxon>
        <taxon>Fungi incertae sedis</taxon>
        <taxon>Mucoromycota</taxon>
        <taxon>Mortierellomycotina</taxon>
        <taxon>Mortierellomycetes</taxon>
        <taxon>Mortierellales</taxon>
        <taxon>Mortierellaceae</taxon>
        <taxon>Lunasporangiospora</taxon>
    </lineage>
</organism>
<comment type="similarity">
    <text evidence="2">Belongs to the small Tim family.</text>
</comment>
<dbReference type="Gene3D" id="3.30.420.10">
    <property type="entry name" value="Ribonuclease H-like superfamily/Ribonuclease H"/>
    <property type="match status" value="1"/>
</dbReference>
<evidence type="ECO:0000313" key="7">
    <source>
        <dbReference type="EMBL" id="KAF9583994.1"/>
    </source>
</evidence>
<dbReference type="GO" id="GO:0003676">
    <property type="term" value="F:nucleic acid binding"/>
    <property type="evidence" value="ECO:0007669"/>
    <property type="project" value="InterPro"/>
</dbReference>
<dbReference type="SUPFAM" id="SSF53098">
    <property type="entry name" value="Ribonuclease H-like"/>
    <property type="match status" value="1"/>
</dbReference>
<dbReference type="OrthoDB" id="1920326at2759"/>
<dbReference type="EMBL" id="JAABOA010000532">
    <property type="protein sequence ID" value="KAF9583994.1"/>
    <property type="molecule type" value="Genomic_DNA"/>
</dbReference>
<comment type="caution">
    <text evidence="7">The sequence shown here is derived from an EMBL/GenBank/DDBJ whole genome shotgun (WGS) entry which is preliminary data.</text>
</comment>
<name>A0A9P6FYW7_9FUNG</name>
<accession>A0A9P6FYW7</accession>
<proteinExistence type="inferred from homology"/>
<keyword evidence="4" id="KW-0653">Protein transport</keyword>
<keyword evidence="3" id="KW-0472">Membrane</keyword>
<feature type="domain" description="Tim10-like" evidence="6">
    <location>
        <begin position="492"/>
        <end position="554"/>
    </location>
</feature>
<sequence length="559" mass="62713">MEVTNIRNTWNWTKIKADPKNPFFAQRSTKNTPQTAVILLRNADVPILQITPPVFMPSTAEQVQHSLNVLLFMSDFNAEPRPLALSVLSCSSTGQIHFICIANQDFTLILPTYQLTRGGRQPELLPPLLKTFLESKAYSKVGFGMYEDAVRIEDQYGIQCKNILDIHWMAKIMGVGSTSVGTLHEAFGAAHDGYTPGFSDSQCGSLPRSNQQQPAMRNAHPQVIDPRRWDWESQGNLDLSRELVRCISQDARSTLQIYGNIQEKKFNLGYTPMTMDFESMSNPAREFLSTNIPRGILLPLRSMHRLLSASFLDSSMDPVSKDAHSIALVKYMIEHSRLVPDPVDTTPVSFQEPSVLSRCFALPGVRASEGLLSSQHSRKILAEAFGCRVDELRLLKDSDRSRKPDRIQDLECFIGIYEWLEFLPGAEKDALGSCPGRGESTVTTLMMNFGTVAEKAKAQPAEIKHWLSERLIKIPAMSSANFDEAAQRELSKFLEAEQAKARLQQSIHTFCDLAFDKCVTKIGNKLDRSEEACLANTVDRFLDTSLFIVRRLEETKGSM</sequence>